<dbReference type="GeneID" id="84895642"/>
<reference evidence="2 3" key="1">
    <citation type="submission" date="2019-04" db="EMBL/GenBank/DDBJ databases">
        <authorList>
            <person name="Seth-Smith MB H."/>
            <person name="Seth-Smith H."/>
        </authorList>
    </citation>
    <scope>NUCLEOTIDE SEQUENCE [LARGE SCALE GENOMIC DNA]</scope>
    <source>
        <strain evidence="2">USB-603019</strain>
    </source>
</reference>
<evidence type="ECO:0000313" key="3">
    <source>
        <dbReference type="Proteomes" id="UP000324288"/>
    </source>
</evidence>
<dbReference type="InterPro" id="IPR007345">
    <property type="entry name" value="Polysacch_pyruvyl_Trfase"/>
</dbReference>
<sequence length="523" mass="57119">MSVSSVLRHHPRRTWQAERPRIFYLVSPAGVPNWGDELIVATWLRYLARTHPDATVVVDCHSPGKAAVLLRGLHPNLVVTNTLWDLVERAGREVFPQGDTAVTTDEVNIDQLAKLCELTSSWVLDGGAQADLASNLDLVGNADVLHVVGGGYLNDMWPHHAAIIAAVAAVAERERPEGEPRPLFVATGAGLMPQRQGTILPYVLQADAVTVRDAASAAVLQRAVDSVVKLEAEGTRRSYQPLPRAEFSQVGDDTWVAVALGIVEEAEQRLEEAQTAAARRPVWKRWSEKLQYAGKLGVSGHPGTSAIPGQTGALGELAQPGDPAPGAVITSDLPLLEWGFQHLSCADTHGRFPYHPVPHGRSTVLCVQSDLVGDKEALWDWVRETLTEWQVTGPELLVVECIPYGDYVIWQQVVQEYFPGAEFVPFARLWREGLPVGEQVRWLSTRFHPHLLAAAAGCEGVAVDAHGLGYYSVKHESVQAAGSLWPVVHPVGLPVRPPHHSCDVSRRETSVRQALELAEAIYR</sequence>
<keyword evidence="3" id="KW-1185">Reference proteome</keyword>
<evidence type="ECO:0000259" key="1">
    <source>
        <dbReference type="Pfam" id="PF04230"/>
    </source>
</evidence>
<dbReference type="Pfam" id="PF04230">
    <property type="entry name" value="PS_pyruv_trans"/>
    <property type="match status" value="1"/>
</dbReference>
<accession>A0A5E3ZY21</accession>
<feature type="domain" description="Polysaccharide pyruvyl transferase" evidence="1">
    <location>
        <begin position="33"/>
        <end position="222"/>
    </location>
</feature>
<organism evidence="2 3">
    <name type="scientific">Lawsonella clevelandensis</name>
    <dbReference type="NCBI Taxonomy" id="1528099"/>
    <lineage>
        <taxon>Bacteria</taxon>
        <taxon>Bacillati</taxon>
        <taxon>Actinomycetota</taxon>
        <taxon>Actinomycetes</taxon>
        <taxon>Mycobacteriales</taxon>
        <taxon>Lawsonellaceae</taxon>
        <taxon>Lawsonella</taxon>
    </lineage>
</organism>
<dbReference type="AlphaFoldDB" id="A0A5E3ZY21"/>
<name>A0A5E3ZY21_9ACTN</name>
<dbReference type="Proteomes" id="UP000324288">
    <property type="component" value="Chromosome"/>
</dbReference>
<evidence type="ECO:0000313" key="2">
    <source>
        <dbReference type="EMBL" id="VHO00554.1"/>
    </source>
</evidence>
<proteinExistence type="predicted"/>
<dbReference type="RefSeq" id="WP_053961894.1">
    <property type="nucleotide sequence ID" value="NZ_CAJPTR010000012.1"/>
</dbReference>
<dbReference type="OrthoDB" id="8444043at2"/>
<protein>
    <recommendedName>
        <fullName evidence="1">Polysaccharide pyruvyl transferase domain-containing protein</fullName>
    </recommendedName>
</protein>
<gene>
    <name evidence="2" type="ORF">LC603019_00845</name>
</gene>
<dbReference type="EMBL" id="LR584267">
    <property type="protein sequence ID" value="VHO00554.1"/>
    <property type="molecule type" value="Genomic_DNA"/>
</dbReference>